<sequence>MIESFDVDDWLAVRSSTDNHRKRIAFQHRADVENASWTRLALRAEVLENKSDLD</sequence>
<dbReference type="EMBL" id="BGPR01000231">
    <property type="protein sequence ID" value="GBM06581.1"/>
    <property type="molecule type" value="Genomic_DNA"/>
</dbReference>
<reference evidence="1 2" key="1">
    <citation type="journal article" date="2019" name="Sci. Rep.">
        <title>Orb-weaving spider Araneus ventricosus genome elucidates the spidroin gene catalogue.</title>
        <authorList>
            <person name="Kono N."/>
            <person name="Nakamura H."/>
            <person name="Ohtoshi R."/>
            <person name="Moran D.A.P."/>
            <person name="Shinohara A."/>
            <person name="Yoshida Y."/>
            <person name="Fujiwara M."/>
            <person name="Mori M."/>
            <person name="Tomita M."/>
            <person name="Arakawa K."/>
        </authorList>
    </citation>
    <scope>NUCLEOTIDE SEQUENCE [LARGE SCALE GENOMIC DNA]</scope>
</reference>
<accession>A0A4Y2CQ62</accession>
<name>A0A4Y2CQ62_ARAVE</name>
<proteinExistence type="predicted"/>
<protein>
    <submittedName>
        <fullName evidence="1">Uncharacterized protein</fullName>
    </submittedName>
</protein>
<evidence type="ECO:0000313" key="2">
    <source>
        <dbReference type="Proteomes" id="UP000499080"/>
    </source>
</evidence>
<gene>
    <name evidence="1" type="ORF">AVEN_220026_1</name>
</gene>
<comment type="caution">
    <text evidence="1">The sequence shown here is derived from an EMBL/GenBank/DDBJ whole genome shotgun (WGS) entry which is preliminary data.</text>
</comment>
<feature type="non-terminal residue" evidence="1">
    <location>
        <position position="54"/>
    </location>
</feature>
<keyword evidence="2" id="KW-1185">Reference proteome</keyword>
<dbReference type="AlphaFoldDB" id="A0A4Y2CQ62"/>
<dbReference type="Proteomes" id="UP000499080">
    <property type="component" value="Unassembled WGS sequence"/>
</dbReference>
<organism evidence="1 2">
    <name type="scientific">Araneus ventricosus</name>
    <name type="common">Orbweaver spider</name>
    <name type="synonym">Epeira ventricosa</name>
    <dbReference type="NCBI Taxonomy" id="182803"/>
    <lineage>
        <taxon>Eukaryota</taxon>
        <taxon>Metazoa</taxon>
        <taxon>Ecdysozoa</taxon>
        <taxon>Arthropoda</taxon>
        <taxon>Chelicerata</taxon>
        <taxon>Arachnida</taxon>
        <taxon>Araneae</taxon>
        <taxon>Araneomorphae</taxon>
        <taxon>Entelegynae</taxon>
        <taxon>Araneoidea</taxon>
        <taxon>Araneidae</taxon>
        <taxon>Araneus</taxon>
    </lineage>
</organism>
<evidence type="ECO:0000313" key="1">
    <source>
        <dbReference type="EMBL" id="GBM06581.1"/>
    </source>
</evidence>